<proteinExistence type="predicted"/>
<dbReference type="Proteomes" id="UP000282654">
    <property type="component" value="Unassembled WGS sequence"/>
</dbReference>
<reference evidence="1 2" key="1">
    <citation type="submission" date="2018-11" db="EMBL/GenBank/DDBJ databases">
        <title>Genomic Encyclopedia of Type Strains, Phase IV (KMG-IV): sequencing the most valuable type-strain genomes for metagenomic binning, comparative biology and taxonomic classification.</title>
        <authorList>
            <person name="Goeker M."/>
        </authorList>
    </citation>
    <scope>NUCLEOTIDE SEQUENCE [LARGE SCALE GENOMIC DNA]</scope>
    <source>
        <strain evidence="1 2">DSM 102936</strain>
    </source>
</reference>
<organism evidence="1 2">
    <name type="scientific">Thermodesulfitimonas autotrophica</name>
    <dbReference type="NCBI Taxonomy" id="1894989"/>
    <lineage>
        <taxon>Bacteria</taxon>
        <taxon>Bacillati</taxon>
        <taxon>Bacillota</taxon>
        <taxon>Clostridia</taxon>
        <taxon>Thermoanaerobacterales</taxon>
        <taxon>Thermoanaerobacteraceae</taxon>
        <taxon>Thermodesulfitimonas</taxon>
    </lineage>
</organism>
<keyword evidence="2" id="KW-1185">Reference proteome</keyword>
<dbReference type="RefSeq" id="WP_123932088.1">
    <property type="nucleotide sequence ID" value="NZ_RKRE01000004.1"/>
</dbReference>
<name>A0A3N5AZG6_9THEO</name>
<evidence type="ECO:0000313" key="2">
    <source>
        <dbReference type="Proteomes" id="UP000282654"/>
    </source>
</evidence>
<dbReference type="OrthoDB" id="1728247at2"/>
<evidence type="ECO:0000313" key="1">
    <source>
        <dbReference type="EMBL" id="RPF42012.1"/>
    </source>
</evidence>
<sequence>MKGFVTSPKAARALDFLRRAGPAPFAALLVALKLKPKELAKALRHLRGAGYAFPARYQGKEFWCLDGARPSGEQEALAWFAARLEEAGGRCEGAKALFPKGQVLPVRASEGQVRVGEYCCALADLKEKPLRECLKRS</sequence>
<protein>
    <submittedName>
        <fullName evidence="1">Uncharacterized protein</fullName>
    </submittedName>
</protein>
<accession>A0A3N5AZG6</accession>
<dbReference type="AlphaFoldDB" id="A0A3N5AZG6"/>
<gene>
    <name evidence="1" type="ORF">EDD75_2233</name>
</gene>
<comment type="caution">
    <text evidence="1">The sequence shown here is derived from an EMBL/GenBank/DDBJ whole genome shotgun (WGS) entry which is preliminary data.</text>
</comment>
<dbReference type="EMBL" id="RKRE01000004">
    <property type="protein sequence ID" value="RPF42012.1"/>
    <property type="molecule type" value="Genomic_DNA"/>
</dbReference>